<feature type="transmembrane region" description="Helical" evidence="1">
    <location>
        <begin position="35"/>
        <end position="57"/>
    </location>
</feature>
<reference evidence="2" key="1">
    <citation type="journal article" date="2015" name="Nature">
        <title>Complex archaea that bridge the gap between prokaryotes and eukaryotes.</title>
        <authorList>
            <person name="Spang A."/>
            <person name="Saw J.H."/>
            <person name="Jorgensen S.L."/>
            <person name="Zaremba-Niedzwiedzka K."/>
            <person name="Martijn J."/>
            <person name="Lind A.E."/>
            <person name="van Eijk R."/>
            <person name="Schleper C."/>
            <person name="Guy L."/>
            <person name="Ettema T.J."/>
        </authorList>
    </citation>
    <scope>NUCLEOTIDE SEQUENCE</scope>
</reference>
<protein>
    <submittedName>
        <fullName evidence="2">Uncharacterized protein</fullName>
    </submittedName>
</protein>
<dbReference type="AlphaFoldDB" id="A0A0F8ZVJ4"/>
<sequence>MIQKWYNGLLWISLLTAVMGTLIGIPFLGLLDLDAILYTEIVIIIPISGIIALLLIFGGSFTRYNYFGHWANQYGKLIDRSE</sequence>
<dbReference type="EMBL" id="LAZR01045864">
    <property type="protein sequence ID" value="KKK97857.1"/>
    <property type="molecule type" value="Genomic_DNA"/>
</dbReference>
<accession>A0A0F8ZVJ4</accession>
<keyword evidence="1" id="KW-0812">Transmembrane</keyword>
<name>A0A0F8ZVJ4_9ZZZZ</name>
<keyword evidence="1" id="KW-1133">Transmembrane helix</keyword>
<feature type="transmembrane region" description="Helical" evidence="1">
    <location>
        <begin position="9"/>
        <end position="29"/>
    </location>
</feature>
<comment type="caution">
    <text evidence="2">The sequence shown here is derived from an EMBL/GenBank/DDBJ whole genome shotgun (WGS) entry which is preliminary data.</text>
</comment>
<organism evidence="2">
    <name type="scientific">marine sediment metagenome</name>
    <dbReference type="NCBI Taxonomy" id="412755"/>
    <lineage>
        <taxon>unclassified sequences</taxon>
        <taxon>metagenomes</taxon>
        <taxon>ecological metagenomes</taxon>
    </lineage>
</organism>
<proteinExistence type="predicted"/>
<keyword evidence="1" id="KW-0472">Membrane</keyword>
<evidence type="ECO:0000313" key="2">
    <source>
        <dbReference type="EMBL" id="KKK97857.1"/>
    </source>
</evidence>
<gene>
    <name evidence="2" type="ORF">LCGC14_2648590</name>
</gene>
<evidence type="ECO:0000256" key="1">
    <source>
        <dbReference type="SAM" id="Phobius"/>
    </source>
</evidence>